<dbReference type="EMBL" id="CP031222">
    <property type="protein sequence ID" value="AXI01635.1"/>
    <property type="molecule type" value="Genomic_DNA"/>
</dbReference>
<dbReference type="KEGG" id="mbah:HYN46_01225"/>
<evidence type="ECO:0008006" key="3">
    <source>
        <dbReference type="Google" id="ProtNLM"/>
    </source>
</evidence>
<gene>
    <name evidence="1" type="ORF">HYN46_01225</name>
</gene>
<sequence>MRLRGYLDVSKQGMIAQAQKYAKSQGVVSLLGLMLFMGGTTSSVIAALPSHDTSKSLITIAPSASSKAQPIVRSSSELVKRRLCVWDIMGQNGEIYAKLKDYQVKAATLGVDFDLKGYVDERVASEDFRVRYCDAAVVTGLRVRPFNSFTGSIEAVGAIPSYDHMRTLVSVLSNPAAAQYMTTTMDGQTYEIAGIMPFGAAYGFVNDRKIDSPERLPGKKIAIFDYDKAEAKLVRNLGAQSDPSDVTNFAGKFNNGKVDIVISPATAYRPLELYRGLGKTGGIVDYVLAQVSLQLMIHPDRFPEGFGQASRTYLASQYDAYFKTVQGYESEVDPSYWVRITADSRKRYQDMARTSRIDLIKDGIYDKRMMNLLKKIRCQKEPSLAECSEGAE</sequence>
<organism evidence="1 2">
    <name type="scientific">Aquirhabdus parva</name>
    <dbReference type="NCBI Taxonomy" id="2283318"/>
    <lineage>
        <taxon>Bacteria</taxon>
        <taxon>Pseudomonadati</taxon>
        <taxon>Pseudomonadota</taxon>
        <taxon>Gammaproteobacteria</taxon>
        <taxon>Moraxellales</taxon>
        <taxon>Moraxellaceae</taxon>
        <taxon>Aquirhabdus</taxon>
    </lineage>
</organism>
<evidence type="ECO:0000313" key="2">
    <source>
        <dbReference type="Proteomes" id="UP000253940"/>
    </source>
</evidence>
<proteinExistence type="predicted"/>
<reference evidence="1 2" key="1">
    <citation type="submission" date="2018-07" db="EMBL/GenBank/DDBJ databases">
        <title>Genome sequencing of Moraxellaceae gen. HYN0046.</title>
        <authorList>
            <person name="Kim M."/>
            <person name="Yi H."/>
        </authorList>
    </citation>
    <scope>NUCLEOTIDE SEQUENCE [LARGE SCALE GENOMIC DNA]</scope>
    <source>
        <strain evidence="1 2">HYN0046</strain>
    </source>
</reference>
<accession>A0A345P2X6</accession>
<evidence type="ECO:0000313" key="1">
    <source>
        <dbReference type="EMBL" id="AXI01635.1"/>
    </source>
</evidence>
<dbReference type="AlphaFoldDB" id="A0A345P2X6"/>
<dbReference type="InterPro" id="IPR045758">
    <property type="entry name" value="AdeT1/2"/>
</dbReference>
<dbReference type="Proteomes" id="UP000253940">
    <property type="component" value="Chromosome"/>
</dbReference>
<keyword evidence="2" id="KW-1185">Reference proteome</keyword>
<dbReference type="OrthoDB" id="9771186at2"/>
<name>A0A345P2X6_9GAMM</name>
<dbReference type="InterPro" id="IPR038404">
    <property type="entry name" value="TRAP_DctP_sf"/>
</dbReference>
<dbReference type="Pfam" id="PF19582">
    <property type="entry name" value="AdeT1_2"/>
    <property type="match status" value="1"/>
</dbReference>
<dbReference type="RefSeq" id="WP_114897745.1">
    <property type="nucleotide sequence ID" value="NZ_CP031222.1"/>
</dbReference>
<protein>
    <recommendedName>
        <fullName evidence="3">RND transporter</fullName>
    </recommendedName>
</protein>
<dbReference type="Gene3D" id="3.40.190.170">
    <property type="entry name" value="Bacterial extracellular solute-binding protein, family 7"/>
    <property type="match status" value="1"/>
</dbReference>